<dbReference type="AlphaFoldDB" id="A0A248LG88"/>
<proteinExistence type="predicted"/>
<protein>
    <submittedName>
        <fullName evidence="2">Uncharacterized protein</fullName>
    </submittedName>
</protein>
<keyword evidence="1" id="KW-1133">Transmembrane helix</keyword>
<keyword evidence="1" id="KW-0472">Membrane</keyword>
<evidence type="ECO:0000313" key="2">
    <source>
        <dbReference type="EMBL" id="ASJ23469.1"/>
    </source>
</evidence>
<dbReference type="EMBL" id="CP022115">
    <property type="protein sequence ID" value="ASJ23469.1"/>
    <property type="molecule type" value="Genomic_DNA"/>
</dbReference>
<keyword evidence="1" id="KW-0812">Transmembrane</keyword>
<evidence type="ECO:0000313" key="3">
    <source>
        <dbReference type="Proteomes" id="UP000197424"/>
    </source>
</evidence>
<reference evidence="3" key="1">
    <citation type="submission" date="2017-06" db="EMBL/GenBank/DDBJ databases">
        <title>Whole genome sequence of Laribacter hongkongensis LHGZ1.</title>
        <authorList>
            <person name="Chen D."/>
            <person name="Wu H."/>
            <person name="Chen J."/>
        </authorList>
    </citation>
    <scope>NUCLEOTIDE SEQUENCE [LARGE SCALE GENOMIC DNA]</scope>
    <source>
        <strain evidence="3">LHGZ1</strain>
    </source>
</reference>
<feature type="transmembrane region" description="Helical" evidence="1">
    <location>
        <begin position="37"/>
        <end position="57"/>
    </location>
</feature>
<organism evidence="2 3">
    <name type="scientific">Laribacter hongkongensis</name>
    <dbReference type="NCBI Taxonomy" id="168471"/>
    <lineage>
        <taxon>Bacteria</taxon>
        <taxon>Pseudomonadati</taxon>
        <taxon>Pseudomonadota</taxon>
        <taxon>Betaproteobacteria</taxon>
        <taxon>Neisseriales</taxon>
        <taxon>Aquaspirillaceae</taxon>
        <taxon>Laribacter</taxon>
    </lineage>
</organism>
<evidence type="ECO:0000256" key="1">
    <source>
        <dbReference type="SAM" id="Phobius"/>
    </source>
</evidence>
<gene>
    <name evidence="2" type="ORF">LHGZ1_0638</name>
</gene>
<dbReference type="Proteomes" id="UP000197424">
    <property type="component" value="Chromosome"/>
</dbReference>
<sequence>MTKENPVQKVIFQDEIQFSGMLKGFSVSVAAGPQRGMAFLTVLVPLLLLLLVLPFIGQLKEGYRQMRLQRQADLGTAKQVALAWIGGGISREDDRLPAGLDWPASQAGAWQTRPWPMHKGQLRPPYLGGGTDAGNQQVGEAAPLFSVANGQFCGGIFPFADSGLTPYVPGGNGIWLFASSRLFTTGNACRNGSVQICPLTAADLENRDLFPAVLLEGEPAATEPSRDILGLLVRDRMPAGFSQLLNTGAATADNAYPGWAKPLAGASPGSRGTLANCIDTSRPVALTRSAAAGSAASPVAYVTLTRRELQLALLPVLQQVAGLGVLLGSVRSAPAGMQLPGDDALVQDWQQLDGRACLTDRFVTAWQVAFGQEPGVKSGCDSPDSALSTLLQAPQDKTGNGAWRLLETQRQAGKLADWVYLCTLSRRNHFDDEGIGLSVRDVCQPLGKWWQQLESVTRYSESARDAGGLVFEAAQGLRLQFKGGLSVFYLRQRASAGANWGPLTLSAKG</sequence>
<accession>A0A248LG88</accession>
<name>A0A248LG88_9NEIS</name>